<organism evidence="3 4">
    <name type="scientific">Aphanomyces stellatus</name>
    <dbReference type="NCBI Taxonomy" id="120398"/>
    <lineage>
        <taxon>Eukaryota</taxon>
        <taxon>Sar</taxon>
        <taxon>Stramenopiles</taxon>
        <taxon>Oomycota</taxon>
        <taxon>Saprolegniomycetes</taxon>
        <taxon>Saprolegniales</taxon>
        <taxon>Verrucalvaceae</taxon>
        <taxon>Aphanomyces</taxon>
    </lineage>
</organism>
<keyword evidence="1" id="KW-0732">Signal</keyword>
<evidence type="ECO:0000313" key="3">
    <source>
        <dbReference type="EMBL" id="VFT90687.1"/>
    </source>
</evidence>
<dbReference type="Proteomes" id="UP000332933">
    <property type="component" value="Unassembled WGS sequence"/>
</dbReference>
<name>A0A485KZS0_9STRA</name>
<feature type="chain" id="PRO_5036116261" evidence="1">
    <location>
        <begin position="17"/>
        <end position="159"/>
    </location>
</feature>
<dbReference type="EMBL" id="VJMH01005487">
    <property type="protein sequence ID" value="KAF0695320.1"/>
    <property type="molecule type" value="Genomic_DNA"/>
</dbReference>
<feature type="signal peptide" evidence="1">
    <location>
        <begin position="1"/>
        <end position="16"/>
    </location>
</feature>
<proteinExistence type="predicted"/>
<reference evidence="3 4" key="1">
    <citation type="submission" date="2019-03" db="EMBL/GenBank/DDBJ databases">
        <authorList>
            <person name="Gaulin E."/>
            <person name="Dumas B."/>
        </authorList>
    </citation>
    <scope>NUCLEOTIDE SEQUENCE [LARGE SCALE GENOMIC DNA]</scope>
    <source>
        <strain evidence="3">CBS 568.67</strain>
    </source>
</reference>
<evidence type="ECO:0000313" key="4">
    <source>
        <dbReference type="Proteomes" id="UP000332933"/>
    </source>
</evidence>
<evidence type="ECO:0000313" key="2">
    <source>
        <dbReference type="EMBL" id="KAF0695320.1"/>
    </source>
</evidence>
<dbReference type="OrthoDB" id="74361at2759"/>
<dbReference type="AlphaFoldDB" id="A0A485KZS0"/>
<sequence>MKAVFLLSTAIAIASATLRSYATCKPEYSTCGYMGEDDNECCDEFECHEFDDGFRQCLTPGNTTTTHGKHSRNYQERAGCTNVSVEGDATYCISGDVCSGTRTTGGFACPSRGDRAVANCVPNIDSNDGWGNCVAPEDATCKPLKSGAWGCVWESNGRQ</sequence>
<keyword evidence="4" id="KW-1185">Reference proteome</keyword>
<gene>
    <name evidence="3" type="primary">Aste57867_13856</name>
    <name evidence="2" type="ORF">As57867_013805</name>
    <name evidence="3" type="ORF">ASTE57867_13856</name>
</gene>
<evidence type="ECO:0000256" key="1">
    <source>
        <dbReference type="SAM" id="SignalP"/>
    </source>
</evidence>
<accession>A0A485KZS0</accession>
<dbReference type="EMBL" id="CAADRA010005508">
    <property type="protein sequence ID" value="VFT90687.1"/>
    <property type="molecule type" value="Genomic_DNA"/>
</dbReference>
<reference evidence="2" key="2">
    <citation type="submission" date="2019-06" db="EMBL/GenBank/DDBJ databases">
        <title>Genomics analysis of Aphanomyces spp. identifies a new class of oomycete effector associated with host adaptation.</title>
        <authorList>
            <person name="Gaulin E."/>
        </authorList>
    </citation>
    <scope>NUCLEOTIDE SEQUENCE</scope>
    <source>
        <strain evidence="2">CBS 578.67</strain>
    </source>
</reference>
<protein>
    <submittedName>
        <fullName evidence="3">Aste57867_13856 protein</fullName>
    </submittedName>
</protein>